<name>A0A433XNM9_9BACL</name>
<comment type="caution">
    <text evidence="4">The sequence shown here is derived from an EMBL/GenBank/DDBJ whole genome shotgun (WGS) entry which is preliminary data.</text>
</comment>
<feature type="chain" id="PRO_5039539215" evidence="2">
    <location>
        <begin position="20"/>
        <end position="187"/>
    </location>
</feature>
<feature type="compositionally biased region" description="Polar residues" evidence="1">
    <location>
        <begin position="20"/>
        <end position="37"/>
    </location>
</feature>
<reference evidence="4 5" key="1">
    <citation type="submission" date="2018-12" db="EMBL/GenBank/DDBJ databases">
        <authorList>
            <person name="Sun L."/>
            <person name="Chen Z."/>
        </authorList>
    </citation>
    <scope>NUCLEOTIDE SEQUENCE [LARGE SCALE GENOMIC DNA]</scope>
    <source>
        <strain evidence="4 5">3-5-3</strain>
    </source>
</reference>
<gene>
    <name evidence="4" type="ORF">EJP77_01195</name>
</gene>
<dbReference type="RefSeq" id="WP_127197366.1">
    <property type="nucleotide sequence ID" value="NZ_RZNX01000001.1"/>
</dbReference>
<keyword evidence="2" id="KW-0732">Signal</keyword>
<evidence type="ECO:0000313" key="5">
    <source>
        <dbReference type="Proteomes" id="UP000272464"/>
    </source>
</evidence>
<evidence type="ECO:0000313" key="4">
    <source>
        <dbReference type="EMBL" id="RUT35666.1"/>
    </source>
</evidence>
<sequence length="187" mass="19696">MKKHLLVLGAALIVTLSGCGNSTQQEGSSSNNATNSHADMAEMNHSGSGEVPKGLKEAQNPTFKVGSQAVVEADHMPGMKGATATIAGAYDTIAYAVTYTPTTGGDPVPNHKWVIHEELQAPHAEAYKPGDEVVLKADHMKGMMGAKAKIDSAEKTTVYMIDYTPTTGGSKVTNHKWVTESELTAAK</sequence>
<feature type="domain" description="DUF1541" evidence="3">
    <location>
        <begin position="65"/>
        <end position="116"/>
    </location>
</feature>
<dbReference type="InterPro" id="IPR011438">
    <property type="entry name" value="DUF1541"/>
</dbReference>
<dbReference type="Proteomes" id="UP000272464">
    <property type="component" value="Unassembled WGS sequence"/>
</dbReference>
<dbReference type="Gene3D" id="2.30.30.1210">
    <property type="entry name" value="Domain of unknown function DUF1541"/>
    <property type="match status" value="1"/>
</dbReference>
<organism evidence="4 5">
    <name type="scientific">Paenibacillus zeisoli</name>
    <dbReference type="NCBI Taxonomy" id="2496267"/>
    <lineage>
        <taxon>Bacteria</taxon>
        <taxon>Bacillati</taxon>
        <taxon>Bacillota</taxon>
        <taxon>Bacilli</taxon>
        <taxon>Bacillales</taxon>
        <taxon>Paenibacillaceae</taxon>
        <taxon>Paenibacillus</taxon>
    </lineage>
</organism>
<feature type="region of interest" description="Disordered" evidence="1">
    <location>
        <begin position="20"/>
        <end position="54"/>
    </location>
</feature>
<protein>
    <submittedName>
        <fullName evidence="4">DUF1541 domain-containing protein</fullName>
    </submittedName>
</protein>
<evidence type="ECO:0000256" key="2">
    <source>
        <dbReference type="SAM" id="SignalP"/>
    </source>
</evidence>
<dbReference type="OrthoDB" id="1701949at2"/>
<feature type="signal peptide" evidence="2">
    <location>
        <begin position="1"/>
        <end position="19"/>
    </location>
</feature>
<dbReference type="Pfam" id="PF07563">
    <property type="entry name" value="DUF1541"/>
    <property type="match status" value="2"/>
</dbReference>
<dbReference type="PROSITE" id="PS51257">
    <property type="entry name" value="PROKAR_LIPOPROTEIN"/>
    <property type="match status" value="1"/>
</dbReference>
<accession>A0A433XNM9</accession>
<dbReference type="AlphaFoldDB" id="A0A433XNM9"/>
<proteinExistence type="predicted"/>
<evidence type="ECO:0000256" key="1">
    <source>
        <dbReference type="SAM" id="MobiDB-lite"/>
    </source>
</evidence>
<feature type="domain" description="DUF1541" evidence="3">
    <location>
        <begin position="129"/>
        <end position="180"/>
    </location>
</feature>
<dbReference type="EMBL" id="RZNX01000001">
    <property type="protein sequence ID" value="RUT35666.1"/>
    <property type="molecule type" value="Genomic_DNA"/>
</dbReference>
<keyword evidence="5" id="KW-1185">Reference proteome</keyword>
<evidence type="ECO:0000259" key="3">
    <source>
        <dbReference type="Pfam" id="PF07563"/>
    </source>
</evidence>